<comment type="caution">
    <text evidence="10">The sequence shown here is derived from an EMBL/GenBank/DDBJ whole genome shotgun (WGS) entry which is preliminary data.</text>
</comment>
<keyword evidence="2" id="KW-1003">Cell membrane</keyword>
<evidence type="ECO:0000256" key="6">
    <source>
        <dbReference type="ARBA" id="ARBA00022989"/>
    </source>
</evidence>
<evidence type="ECO:0000256" key="3">
    <source>
        <dbReference type="ARBA" id="ARBA00022481"/>
    </source>
</evidence>
<keyword evidence="5 8" id="KW-0812">Transmembrane</keyword>
<organism evidence="10">
    <name type="scientific">mine drainage metagenome</name>
    <dbReference type="NCBI Taxonomy" id="410659"/>
    <lineage>
        <taxon>unclassified sequences</taxon>
        <taxon>metagenomes</taxon>
        <taxon>ecological metagenomes</taxon>
    </lineage>
</organism>
<dbReference type="EMBL" id="MLJW01000343">
    <property type="protein sequence ID" value="OIQ89113.1"/>
    <property type="molecule type" value="Genomic_DNA"/>
</dbReference>
<dbReference type="Gene3D" id="3.55.40.10">
    <property type="entry name" value="minor pseudopilin epsh domain"/>
    <property type="match status" value="1"/>
</dbReference>
<reference evidence="10" key="1">
    <citation type="submission" date="2016-10" db="EMBL/GenBank/DDBJ databases">
        <title>Sequence of Gallionella enrichment culture.</title>
        <authorList>
            <person name="Poehlein A."/>
            <person name="Muehling M."/>
            <person name="Daniel R."/>
        </authorList>
    </citation>
    <scope>NUCLEOTIDE SEQUENCE</scope>
</reference>
<sequence length="173" mass="18039">MKTLRGMTLVELLVAVTLVTILLVVGIPSYQGISTANRMAGEMNALISDLQYARSEAVKQGQTVTICVSSTGNNCSNSANWASGWIVFSDANGSQAVNSGEPVLRVQPALGSFDSLQSNSSPTIRAVTFNRNGFSSNAGSITLNDGASSTDRRKCAVVSNVGYVQLQTGASCP</sequence>
<dbReference type="InterPro" id="IPR045584">
    <property type="entry name" value="Pilin-like"/>
</dbReference>
<dbReference type="SUPFAM" id="SSF54523">
    <property type="entry name" value="Pili subunits"/>
    <property type="match status" value="1"/>
</dbReference>
<gene>
    <name evidence="10" type="ORF">GALL_289780</name>
</gene>
<dbReference type="GO" id="GO:0005886">
    <property type="term" value="C:plasma membrane"/>
    <property type="evidence" value="ECO:0007669"/>
    <property type="project" value="UniProtKB-SubCell"/>
</dbReference>
<dbReference type="Pfam" id="PF12019">
    <property type="entry name" value="GspH"/>
    <property type="match status" value="1"/>
</dbReference>
<dbReference type="InterPro" id="IPR012902">
    <property type="entry name" value="N_methyl_site"/>
</dbReference>
<comment type="subcellular location">
    <subcellularLocation>
        <location evidence="1">Cell inner membrane</location>
        <topology evidence="1">Single-pass membrane protein</topology>
    </subcellularLocation>
</comment>
<feature type="domain" description="General secretion pathway GspH" evidence="9">
    <location>
        <begin position="43"/>
        <end position="162"/>
    </location>
</feature>
<dbReference type="GO" id="GO:0015628">
    <property type="term" value="P:protein secretion by the type II secretion system"/>
    <property type="evidence" value="ECO:0007669"/>
    <property type="project" value="InterPro"/>
</dbReference>
<evidence type="ECO:0000259" key="9">
    <source>
        <dbReference type="Pfam" id="PF12019"/>
    </source>
</evidence>
<evidence type="ECO:0000256" key="8">
    <source>
        <dbReference type="SAM" id="Phobius"/>
    </source>
</evidence>
<name>A0A1J5QZG8_9ZZZZ</name>
<accession>A0A1J5QZG8</accession>
<keyword evidence="3" id="KW-0488">Methylation</keyword>
<evidence type="ECO:0000313" key="10">
    <source>
        <dbReference type="EMBL" id="OIQ89113.1"/>
    </source>
</evidence>
<evidence type="ECO:0000256" key="4">
    <source>
        <dbReference type="ARBA" id="ARBA00022519"/>
    </source>
</evidence>
<proteinExistence type="predicted"/>
<evidence type="ECO:0000256" key="7">
    <source>
        <dbReference type="ARBA" id="ARBA00023136"/>
    </source>
</evidence>
<evidence type="ECO:0000256" key="1">
    <source>
        <dbReference type="ARBA" id="ARBA00004377"/>
    </source>
</evidence>
<dbReference type="AlphaFoldDB" id="A0A1J5QZG8"/>
<keyword evidence="6 8" id="KW-1133">Transmembrane helix</keyword>
<dbReference type="PROSITE" id="PS00409">
    <property type="entry name" value="PROKAR_NTER_METHYL"/>
    <property type="match status" value="1"/>
</dbReference>
<dbReference type="InterPro" id="IPR022346">
    <property type="entry name" value="T2SS_GspH"/>
</dbReference>
<keyword evidence="7 8" id="KW-0472">Membrane</keyword>
<evidence type="ECO:0000256" key="5">
    <source>
        <dbReference type="ARBA" id="ARBA00022692"/>
    </source>
</evidence>
<evidence type="ECO:0000256" key="2">
    <source>
        <dbReference type="ARBA" id="ARBA00022475"/>
    </source>
</evidence>
<feature type="transmembrane region" description="Helical" evidence="8">
    <location>
        <begin position="12"/>
        <end position="30"/>
    </location>
</feature>
<protein>
    <recommendedName>
        <fullName evidence="9">General secretion pathway GspH domain-containing protein</fullName>
    </recommendedName>
</protein>
<keyword evidence="4" id="KW-0997">Cell inner membrane</keyword>
<dbReference type="GO" id="GO:0015627">
    <property type="term" value="C:type II protein secretion system complex"/>
    <property type="evidence" value="ECO:0007669"/>
    <property type="project" value="InterPro"/>
</dbReference>
<dbReference type="NCBIfam" id="TIGR02532">
    <property type="entry name" value="IV_pilin_GFxxxE"/>
    <property type="match status" value="1"/>
</dbReference>